<dbReference type="AlphaFoldDB" id="A0A078MC32"/>
<dbReference type="PANTHER" id="PTHR30203:SF29">
    <property type="entry name" value="PROTEIN CYAE"/>
    <property type="match status" value="1"/>
</dbReference>
<dbReference type="Gene3D" id="1.20.1600.10">
    <property type="entry name" value="Outer membrane efflux proteins (OEP)"/>
    <property type="match status" value="1"/>
</dbReference>
<reference evidence="9" key="1">
    <citation type="submission" date="2014-07" db="EMBL/GenBank/DDBJ databases">
        <authorList>
            <person name="Urmite Genomes Urmite Genomes"/>
        </authorList>
    </citation>
    <scope>NUCLEOTIDE SEQUENCE</scope>
    <source>
        <strain evidence="9">12M76_air</strain>
    </source>
</reference>
<keyword evidence="6" id="KW-0998">Cell outer membrane</keyword>
<dbReference type="GO" id="GO:0009279">
    <property type="term" value="C:cell outer membrane"/>
    <property type="evidence" value="ECO:0007669"/>
    <property type="project" value="UniProtKB-SubCell"/>
</dbReference>
<organism evidence="9">
    <name type="scientific">Pseudomonas saudimassiliensis</name>
    <dbReference type="NCBI Taxonomy" id="1461581"/>
    <lineage>
        <taxon>Bacteria</taxon>
        <taxon>Pseudomonadati</taxon>
        <taxon>Pseudomonadota</taxon>
        <taxon>Gammaproteobacteria</taxon>
        <taxon>Pseudomonadales</taxon>
        <taxon>Pseudomonadaceae</taxon>
        <taxon>Pseudomonas</taxon>
    </lineage>
</organism>
<dbReference type="InterPro" id="IPR010131">
    <property type="entry name" value="MdtP/NodT-like"/>
</dbReference>
<keyword evidence="4 8" id="KW-0472">Membrane</keyword>
<gene>
    <name evidence="9" type="ORF">BN1049_01221</name>
</gene>
<keyword evidence="3 8" id="KW-0812">Transmembrane</keyword>
<accession>A0A078MC32</accession>
<evidence type="ECO:0000256" key="6">
    <source>
        <dbReference type="ARBA" id="ARBA00023237"/>
    </source>
</evidence>
<proteinExistence type="inferred from homology"/>
<protein>
    <submittedName>
        <fullName evidence="9">Outer membrane efflux protein</fullName>
    </submittedName>
</protein>
<dbReference type="SUPFAM" id="SSF56954">
    <property type="entry name" value="Outer membrane efflux proteins (OEP)"/>
    <property type="match status" value="1"/>
</dbReference>
<name>A0A078MC32_9PSED</name>
<dbReference type="OrthoDB" id="9770517at2"/>
<keyword evidence="5 8" id="KW-0564">Palmitate</keyword>
<dbReference type="InterPro" id="IPR003423">
    <property type="entry name" value="OMP_efflux"/>
</dbReference>
<dbReference type="EMBL" id="LK391969">
    <property type="protein sequence ID" value="CEF26293.1"/>
    <property type="molecule type" value="Genomic_DNA"/>
</dbReference>
<evidence type="ECO:0000256" key="8">
    <source>
        <dbReference type="RuleBase" id="RU362097"/>
    </source>
</evidence>
<dbReference type="Pfam" id="PF02321">
    <property type="entry name" value="OEP"/>
    <property type="match status" value="2"/>
</dbReference>
<dbReference type="RefSeq" id="WP_044498846.1">
    <property type="nucleotide sequence ID" value="NZ_LK391969.1"/>
</dbReference>
<comment type="similarity">
    <text evidence="1 8">Belongs to the outer membrane factor (OMF) (TC 1.B.17) family.</text>
</comment>
<dbReference type="PANTHER" id="PTHR30203">
    <property type="entry name" value="OUTER MEMBRANE CATION EFFLUX PROTEIN"/>
    <property type="match status" value="1"/>
</dbReference>
<dbReference type="NCBIfam" id="TIGR01845">
    <property type="entry name" value="outer_NodT"/>
    <property type="match status" value="1"/>
</dbReference>
<evidence type="ECO:0000256" key="4">
    <source>
        <dbReference type="ARBA" id="ARBA00023136"/>
    </source>
</evidence>
<dbReference type="PATRIC" id="fig|1461581.3.peg.1196"/>
<evidence type="ECO:0000256" key="1">
    <source>
        <dbReference type="ARBA" id="ARBA00007613"/>
    </source>
</evidence>
<dbReference type="GO" id="GO:0015562">
    <property type="term" value="F:efflux transmembrane transporter activity"/>
    <property type="evidence" value="ECO:0007669"/>
    <property type="project" value="InterPro"/>
</dbReference>
<keyword evidence="7 8" id="KW-0449">Lipoprotein</keyword>
<comment type="subcellular location">
    <subcellularLocation>
        <location evidence="8">Cell outer membrane</location>
        <topology evidence="8">Lipid-anchor</topology>
    </subcellularLocation>
</comment>
<evidence type="ECO:0000256" key="3">
    <source>
        <dbReference type="ARBA" id="ARBA00022692"/>
    </source>
</evidence>
<evidence type="ECO:0000313" key="9">
    <source>
        <dbReference type="EMBL" id="CEA03749.1"/>
    </source>
</evidence>
<keyword evidence="2 8" id="KW-1134">Transmembrane beta strand</keyword>
<keyword evidence="8" id="KW-0732">Signal</keyword>
<sequence>MSWGTPLLRTTVICLAVTTAACRVSPPAQPQLPFSLPATFAATPTGAFTPAERWWTEFGDDRLNQFVETALLRNPGLAQAIARARIAEAQVRVTGADALPQVGIGLNSTRQRQNLSGMGLGDLAGDMAILSNNHNAALDISWELDLWGRLSALSASARADFLASGEQLRAMRQSVAAQITQLYFDVAHARAQVKLSEDTVKALDEMSRQINNRVAVGIASPADGQLAEANLGSARAGLEQRREALALNIRQLEVLMGHYPAGKVQTGDTLPEVAPAPAAGVPAELLMRRPDVRAAELALIGAGYQLGAAKRSFLPSFSLTGSGGYSGSEFSELFNSSNLVWSIGGRIVQPIFQGGRLIAQVDAVEGQRDETLGAYVETALNALAEVESRLAVESLLARREQALDSSATAAEEAVRVSYNRYQQGIDPFLNVLESQQRALDGRSAHITARHARIENRIALHLALGGGFEADSPAVLAVTPVAAGSLSTPSRKEPR</sequence>
<dbReference type="Gene3D" id="2.20.200.10">
    <property type="entry name" value="Outer membrane efflux proteins (OEP)"/>
    <property type="match status" value="1"/>
</dbReference>
<evidence type="ECO:0000256" key="7">
    <source>
        <dbReference type="ARBA" id="ARBA00023288"/>
    </source>
</evidence>
<evidence type="ECO:0000256" key="5">
    <source>
        <dbReference type="ARBA" id="ARBA00023139"/>
    </source>
</evidence>
<dbReference type="EMBL" id="LM997413">
    <property type="protein sequence ID" value="CEA03749.1"/>
    <property type="molecule type" value="Genomic_DNA"/>
</dbReference>
<evidence type="ECO:0000256" key="2">
    <source>
        <dbReference type="ARBA" id="ARBA00022452"/>
    </source>
</evidence>
<feature type="chain" id="PRO_5007353455" evidence="8">
    <location>
        <begin position="31"/>
        <end position="494"/>
    </location>
</feature>
<feature type="signal peptide" evidence="8">
    <location>
        <begin position="1"/>
        <end position="30"/>
    </location>
</feature>